<dbReference type="CDD" id="cd00742">
    <property type="entry name" value="FABP"/>
    <property type="match status" value="1"/>
</dbReference>
<keyword evidence="3" id="KW-0446">Lipid-binding</keyword>
<reference evidence="5" key="1">
    <citation type="submission" date="2023-06" db="EMBL/GenBank/DDBJ databases">
        <title>Genomic analysis of the entomopathogenic nematode Steinernema hermaphroditum.</title>
        <authorList>
            <person name="Schwarz E.M."/>
            <person name="Heppert J.K."/>
            <person name="Baniya A."/>
            <person name="Schwartz H.T."/>
            <person name="Tan C.-H."/>
            <person name="Antoshechkin I."/>
            <person name="Sternberg P.W."/>
            <person name="Goodrich-Blair H."/>
            <person name="Dillman A.R."/>
        </authorList>
    </citation>
    <scope>NUCLEOTIDE SEQUENCE</scope>
    <source>
        <strain evidence="5">PS9179</strain>
        <tissue evidence="5">Whole animal</tissue>
    </source>
</reference>
<gene>
    <name evidence="5" type="ORF">QR680_017431</name>
</gene>
<protein>
    <recommendedName>
        <fullName evidence="7">Cytosolic fatty-acid binding proteins domain-containing protein</fullName>
    </recommendedName>
</protein>
<keyword evidence="2" id="KW-0813">Transport</keyword>
<dbReference type="PANTHER" id="PTHR22725">
    <property type="entry name" value="FATTY ACID-BINDING PROTEIN HOMOLOG 1-RELATED-RELATED"/>
    <property type="match status" value="1"/>
</dbReference>
<dbReference type="PRINTS" id="PR00178">
    <property type="entry name" value="FATTYACIDBP"/>
</dbReference>
<dbReference type="AlphaFoldDB" id="A0AA39HEI2"/>
<sequence>MRFPVVLSLILVFVSAQKEISQKFLGKFELTSSEKFDEYLAAKGVGWFVRKMIQVASVTKVFEKGSKPKTFRFKNLTSKKDTDYDNIELTKTFEAEGLDSTKHRITFDFDESRGMLLETHERIETEGAKPETYEYFFEDDTLVMRMEYGGVACKRFFQRV</sequence>
<dbReference type="EMBL" id="JAUCMV010000004">
    <property type="protein sequence ID" value="KAK0404380.1"/>
    <property type="molecule type" value="Genomic_DNA"/>
</dbReference>
<evidence type="ECO:0000256" key="1">
    <source>
        <dbReference type="ARBA" id="ARBA00008390"/>
    </source>
</evidence>
<dbReference type="InterPro" id="IPR000463">
    <property type="entry name" value="Fatty_acid-bd"/>
</dbReference>
<evidence type="ECO:0000313" key="6">
    <source>
        <dbReference type="Proteomes" id="UP001175271"/>
    </source>
</evidence>
<organism evidence="5 6">
    <name type="scientific">Steinernema hermaphroditum</name>
    <dbReference type="NCBI Taxonomy" id="289476"/>
    <lineage>
        <taxon>Eukaryota</taxon>
        <taxon>Metazoa</taxon>
        <taxon>Ecdysozoa</taxon>
        <taxon>Nematoda</taxon>
        <taxon>Chromadorea</taxon>
        <taxon>Rhabditida</taxon>
        <taxon>Tylenchina</taxon>
        <taxon>Panagrolaimomorpha</taxon>
        <taxon>Strongyloidoidea</taxon>
        <taxon>Steinernematidae</taxon>
        <taxon>Steinernema</taxon>
    </lineage>
</organism>
<evidence type="ECO:0008006" key="7">
    <source>
        <dbReference type="Google" id="ProtNLM"/>
    </source>
</evidence>
<comment type="similarity">
    <text evidence="1">Belongs to the calycin superfamily. Fatty-acid binding protein (FABP) family.</text>
</comment>
<keyword evidence="4" id="KW-0732">Signal</keyword>
<evidence type="ECO:0000313" key="5">
    <source>
        <dbReference type="EMBL" id="KAK0404380.1"/>
    </source>
</evidence>
<name>A0AA39HEI2_9BILA</name>
<accession>A0AA39HEI2</accession>
<feature type="signal peptide" evidence="4">
    <location>
        <begin position="1"/>
        <end position="16"/>
    </location>
</feature>
<dbReference type="SUPFAM" id="SSF50814">
    <property type="entry name" value="Lipocalins"/>
    <property type="match status" value="1"/>
</dbReference>
<dbReference type="InterPro" id="IPR012674">
    <property type="entry name" value="Calycin"/>
</dbReference>
<evidence type="ECO:0000256" key="4">
    <source>
        <dbReference type="SAM" id="SignalP"/>
    </source>
</evidence>
<dbReference type="Proteomes" id="UP001175271">
    <property type="component" value="Unassembled WGS sequence"/>
</dbReference>
<dbReference type="Gene3D" id="2.40.128.20">
    <property type="match status" value="1"/>
</dbReference>
<comment type="caution">
    <text evidence="5">The sequence shown here is derived from an EMBL/GenBank/DDBJ whole genome shotgun (WGS) entry which is preliminary data.</text>
</comment>
<feature type="chain" id="PRO_5041229205" description="Cytosolic fatty-acid binding proteins domain-containing protein" evidence="4">
    <location>
        <begin position="17"/>
        <end position="160"/>
    </location>
</feature>
<evidence type="ECO:0000256" key="2">
    <source>
        <dbReference type="ARBA" id="ARBA00022448"/>
    </source>
</evidence>
<proteinExistence type="inferred from homology"/>
<dbReference type="InterPro" id="IPR040094">
    <property type="entry name" value="Lbp1-4"/>
</dbReference>
<keyword evidence="6" id="KW-1185">Reference proteome</keyword>
<dbReference type="PANTHER" id="PTHR22725:SF2">
    <property type="entry name" value="FATTY ACID-BINDING PROTEIN HOMOLOG 1-RELATED"/>
    <property type="match status" value="1"/>
</dbReference>
<evidence type="ECO:0000256" key="3">
    <source>
        <dbReference type="ARBA" id="ARBA00023121"/>
    </source>
</evidence>
<dbReference type="GO" id="GO:0008289">
    <property type="term" value="F:lipid binding"/>
    <property type="evidence" value="ECO:0007669"/>
    <property type="project" value="UniProtKB-KW"/>
</dbReference>